<sequence>MKSITQNGALSAWRRARDAGALNVLAVLKVFWVSARDGHVVGYTYILCLTFSFHTFAITVLRLDYITLVQSRFSPPQIGLSSYVTFQSTFWTALLIILATLLTSFVTLHLQFSEYPARFSVHLRPTLRSSKSASGNFTLVNPATMSASSEAHPFLVALARAGLN</sequence>
<evidence type="ECO:0000313" key="2">
    <source>
        <dbReference type="EMBL" id="KAG0148382.1"/>
    </source>
</evidence>
<dbReference type="Proteomes" id="UP000886653">
    <property type="component" value="Unassembled WGS sequence"/>
</dbReference>
<name>A0A9P6NQD0_9BASI</name>
<evidence type="ECO:0000256" key="1">
    <source>
        <dbReference type="SAM" id="Phobius"/>
    </source>
</evidence>
<gene>
    <name evidence="2" type="ORF">CROQUDRAFT_90294</name>
</gene>
<proteinExistence type="predicted"/>
<dbReference type="AlphaFoldDB" id="A0A9P6NQD0"/>
<protein>
    <submittedName>
        <fullName evidence="2">Uncharacterized protein</fullName>
    </submittedName>
</protein>
<dbReference type="EMBL" id="MU167237">
    <property type="protein sequence ID" value="KAG0148382.1"/>
    <property type="molecule type" value="Genomic_DNA"/>
</dbReference>
<keyword evidence="1" id="KW-0812">Transmembrane</keyword>
<feature type="transmembrane region" description="Helical" evidence="1">
    <location>
        <begin position="40"/>
        <end position="61"/>
    </location>
</feature>
<keyword evidence="3" id="KW-1185">Reference proteome</keyword>
<feature type="transmembrane region" description="Helical" evidence="1">
    <location>
        <begin position="90"/>
        <end position="110"/>
    </location>
</feature>
<reference evidence="2" key="1">
    <citation type="submission" date="2013-11" db="EMBL/GenBank/DDBJ databases">
        <title>Genome sequence of the fusiform rust pathogen reveals effectors for host alternation and coevolution with pine.</title>
        <authorList>
            <consortium name="DOE Joint Genome Institute"/>
            <person name="Smith K."/>
            <person name="Pendleton A."/>
            <person name="Kubisiak T."/>
            <person name="Anderson C."/>
            <person name="Salamov A."/>
            <person name="Aerts A."/>
            <person name="Riley R."/>
            <person name="Clum A."/>
            <person name="Lindquist E."/>
            <person name="Ence D."/>
            <person name="Campbell M."/>
            <person name="Kronenberg Z."/>
            <person name="Feau N."/>
            <person name="Dhillon B."/>
            <person name="Hamelin R."/>
            <person name="Burleigh J."/>
            <person name="Smith J."/>
            <person name="Yandell M."/>
            <person name="Nelson C."/>
            <person name="Grigoriev I."/>
            <person name="Davis J."/>
        </authorList>
    </citation>
    <scope>NUCLEOTIDE SEQUENCE</scope>
    <source>
        <strain evidence="2">G11</strain>
    </source>
</reference>
<accession>A0A9P6NQD0</accession>
<keyword evidence="1" id="KW-0472">Membrane</keyword>
<evidence type="ECO:0000313" key="3">
    <source>
        <dbReference type="Proteomes" id="UP000886653"/>
    </source>
</evidence>
<organism evidence="2 3">
    <name type="scientific">Cronartium quercuum f. sp. fusiforme G11</name>
    <dbReference type="NCBI Taxonomy" id="708437"/>
    <lineage>
        <taxon>Eukaryota</taxon>
        <taxon>Fungi</taxon>
        <taxon>Dikarya</taxon>
        <taxon>Basidiomycota</taxon>
        <taxon>Pucciniomycotina</taxon>
        <taxon>Pucciniomycetes</taxon>
        <taxon>Pucciniales</taxon>
        <taxon>Coleosporiaceae</taxon>
        <taxon>Cronartium</taxon>
    </lineage>
</organism>
<keyword evidence="1" id="KW-1133">Transmembrane helix</keyword>
<comment type="caution">
    <text evidence="2">The sequence shown here is derived from an EMBL/GenBank/DDBJ whole genome shotgun (WGS) entry which is preliminary data.</text>
</comment>